<comment type="caution">
    <text evidence="3">The sequence shown here is derived from an EMBL/GenBank/DDBJ whole genome shotgun (WGS) entry which is preliminary data.</text>
</comment>
<dbReference type="AlphaFoldDB" id="A0A0L0QLR3"/>
<dbReference type="PATRIC" id="fig|1473.5.peg.1336"/>
<dbReference type="GeneID" id="66871469"/>
<gene>
    <name evidence="3" type="ORF">AFK71_13625</name>
</gene>
<feature type="domain" description="Acyl-CoA dehydrogenase C-terminal" evidence="2">
    <location>
        <begin position="219"/>
        <end position="345"/>
    </location>
</feature>
<dbReference type="EMBL" id="LGTO01000007">
    <property type="protein sequence ID" value="KNE19517.1"/>
    <property type="molecule type" value="Genomic_DNA"/>
</dbReference>
<dbReference type="RefSeq" id="WP_050352056.1">
    <property type="nucleotide sequence ID" value="NZ_CP073011.1"/>
</dbReference>
<accession>A0A0L0QLR3</accession>
<dbReference type="InterPro" id="IPR013107">
    <property type="entry name" value="Acyl-CoA_DH_C"/>
</dbReference>
<evidence type="ECO:0000313" key="4">
    <source>
        <dbReference type="Proteomes" id="UP000036780"/>
    </source>
</evidence>
<dbReference type="Gene3D" id="1.20.140.10">
    <property type="entry name" value="Butyryl-CoA Dehydrogenase, subunit A, domain 3"/>
    <property type="match status" value="1"/>
</dbReference>
<keyword evidence="4" id="KW-1185">Reference proteome</keyword>
<evidence type="ECO:0000313" key="3">
    <source>
        <dbReference type="EMBL" id="KNE19517.1"/>
    </source>
</evidence>
<dbReference type="SUPFAM" id="SSF56645">
    <property type="entry name" value="Acyl-CoA dehydrogenase NM domain-like"/>
    <property type="match status" value="1"/>
</dbReference>
<dbReference type="PIRSF" id="PIRSF016578">
    <property type="entry name" value="HsaA"/>
    <property type="match status" value="1"/>
</dbReference>
<dbReference type="Gene3D" id="1.10.540.10">
    <property type="entry name" value="Acyl-CoA dehydrogenase/oxidase, N-terminal domain"/>
    <property type="match status" value="1"/>
</dbReference>
<protein>
    <recommendedName>
        <fullName evidence="2">Acyl-CoA dehydrogenase C-terminal domain-containing protein</fullName>
    </recommendedName>
</protein>
<dbReference type="InterPro" id="IPR046373">
    <property type="entry name" value="Acyl-CoA_Oxase/DH_mid-dom_sf"/>
</dbReference>
<dbReference type="Proteomes" id="UP000036780">
    <property type="component" value="Unassembled WGS sequence"/>
</dbReference>
<evidence type="ECO:0000259" key="2">
    <source>
        <dbReference type="Pfam" id="PF08028"/>
    </source>
</evidence>
<name>A0A0L0QLR3_VIRPA</name>
<proteinExistence type="predicted"/>
<dbReference type="InterPro" id="IPR037069">
    <property type="entry name" value="AcylCoA_DH/ox_N_sf"/>
</dbReference>
<dbReference type="OrthoDB" id="1170793at2"/>
<evidence type="ECO:0000256" key="1">
    <source>
        <dbReference type="ARBA" id="ARBA00023002"/>
    </source>
</evidence>
<dbReference type="GO" id="GO:0050660">
    <property type="term" value="F:flavin adenine dinucleotide binding"/>
    <property type="evidence" value="ECO:0007669"/>
    <property type="project" value="InterPro"/>
</dbReference>
<organism evidence="3 4">
    <name type="scientific">Virgibacillus pantothenticus</name>
    <dbReference type="NCBI Taxonomy" id="1473"/>
    <lineage>
        <taxon>Bacteria</taxon>
        <taxon>Bacillati</taxon>
        <taxon>Bacillota</taxon>
        <taxon>Bacilli</taxon>
        <taxon>Bacillales</taxon>
        <taxon>Bacillaceae</taxon>
        <taxon>Virgibacillus</taxon>
    </lineage>
</organism>
<keyword evidence="1" id="KW-0560">Oxidoreductase</keyword>
<dbReference type="GO" id="GO:0016627">
    <property type="term" value="F:oxidoreductase activity, acting on the CH-CH group of donors"/>
    <property type="evidence" value="ECO:0007669"/>
    <property type="project" value="InterPro"/>
</dbReference>
<dbReference type="Gene3D" id="2.40.110.10">
    <property type="entry name" value="Butyryl-CoA Dehydrogenase, subunit A, domain 2"/>
    <property type="match status" value="1"/>
</dbReference>
<sequence>MFTNNEISWIRTEVKNSEQTKAISERLLTFIINKQLFKLFLPQTLGGAMLPLSDAIRTFQHCSYIDGTFGWLVTIGSGGGMFAPHFTEQAATAFYTPEDAVIAGSGFPAGIAKEVEGGYIVNGEWHYCSGSQYATIFTATAKLNAEDNTKLLSFIFSPEQVEVIEDWDAMGLKGTSSHTIRITEQFVPTYRTFSIFKKQYQLKDSIYDFPFIPFSQASFTAIVLGIGEHYLEETKAIFQEKSSVWQTDRLTFTTNVLKTATEKMNQAKAMFYHQLDSLWKQHTDKNTITKKQQKAFSTCCKNTVSTILEGTDKLFRLIGMQAVKETSIINRIWRDLHTASQHAFLMPQNEG</sequence>
<reference evidence="4" key="1">
    <citation type="submission" date="2015-07" db="EMBL/GenBank/DDBJ databases">
        <title>Fjat-10053 dsm26.</title>
        <authorList>
            <person name="Liu B."/>
            <person name="Wang J."/>
            <person name="Zhu Y."/>
            <person name="Liu G."/>
            <person name="Chen Q."/>
            <person name="Chen Z."/>
            <person name="Lan J."/>
            <person name="Che J."/>
            <person name="Ge C."/>
            <person name="Shi H."/>
            <person name="Pan Z."/>
            <person name="Liu X."/>
        </authorList>
    </citation>
    <scope>NUCLEOTIDE SEQUENCE [LARGE SCALE GENOMIC DNA]</scope>
    <source>
        <strain evidence="4">DSM 26</strain>
    </source>
</reference>
<dbReference type="Pfam" id="PF08028">
    <property type="entry name" value="Acyl-CoA_dh_2"/>
    <property type="match status" value="1"/>
</dbReference>
<dbReference type="InterPro" id="IPR009100">
    <property type="entry name" value="AcylCoA_DH/oxidase_NM_dom_sf"/>
</dbReference>